<protein>
    <recommendedName>
        <fullName evidence="3">BTB domain-containing protein</fullName>
    </recommendedName>
</protein>
<comment type="caution">
    <text evidence="1">The sequence shown here is derived from an EMBL/GenBank/DDBJ whole genome shotgun (WGS) entry which is preliminary data.</text>
</comment>
<keyword evidence="2" id="KW-1185">Reference proteome</keyword>
<proteinExistence type="predicted"/>
<evidence type="ECO:0008006" key="3">
    <source>
        <dbReference type="Google" id="ProtNLM"/>
    </source>
</evidence>
<name>A0A9P9DHX4_9HYPO</name>
<dbReference type="OrthoDB" id="5326346at2759"/>
<reference evidence="1" key="1">
    <citation type="journal article" date="2021" name="Nat. Commun.">
        <title>Genetic determinants of endophytism in the Arabidopsis root mycobiome.</title>
        <authorList>
            <person name="Mesny F."/>
            <person name="Miyauchi S."/>
            <person name="Thiergart T."/>
            <person name="Pickel B."/>
            <person name="Atanasova L."/>
            <person name="Karlsson M."/>
            <person name="Huettel B."/>
            <person name="Barry K.W."/>
            <person name="Haridas S."/>
            <person name="Chen C."/>
            <person name="Bauer D."/>
            <person name="Andreopoulos W."/>
            <person name="Pangilinan J."/>
            <person name="LaButti K."/>
            <person name="Riley R."/>
            <person name="Lipzen A."/>
            <person name="Clum A."/>
            <person name="Drula E."/>
            <person name="Henrissat B."/>
            <person name="Kohler A."/>
            <person name="Grigoriev I.V."/>
            <person name="Martin F.M."/>
            <person name="Hacquard S."/>
        </authorList>
    </citation>
    <scope>NUCLEOTIDE SEQUENCE</scope>
    <source>
        <strain evidence="1">MPI-CAGE-AT-0147</strain>
    </source>
</reference>
<dbReference type="AlphaFoldDB" id="A0A9P9DHX4"/>
<evidence type="ECO:0000313" key="2">
    <source>
        <dbReference type="Proteomes" id="UP000738349"/>
    </source>
</evidence>
<sequence length="376" mass="42314">MTVNALPCFHPWPQKVLQYSPTKQAVLQQCRLVICCVQDSFGCGKDKTSDSPSKIHLRVSKSHLSLASRRARAMFEGGFKESIPDETDGLYHWDFEQIFDPAAFEMVVKIIHGKTRDLPETVSTEMLAGISAVVDDLQCHDAMWFIGRQWLRQLESPAPLLVGEAIARWVLISSVFQNLEMFQRSTKAAIQCGSAASMLTYDLPIYPDIVDQVDSRRQSILKKLIDGLFKLRDKLLNDKIGCDPGCRSVLLGALIQAMDANSLYSPRPSKPFAGIHLSWIIGQLRMAQSTSYFCPAENILDQHHSGCWKLERYPVVDRSLDQESKVQIMFGGQKIDEKVPQRLALHRCSLKNQLKPLLDAIEAEIKGLELSKFPLS</sequence>
<dbReference type="Proteomes" id="UP000738349">
    <property type="component" value="Unassembled WGS sequence"/>
</dbReference>
<gene>
    <name evidence="1" type="ORF">EDB81DRAFT_667332</name>
</gene>
<accession>A0A9P9DHX4</accession>
<evidence type="ECO:0000313" key="1">
    <source>
        <dbReference type="EMBL" id="KAH7119234.1"/>
    </source>
</evidence>
<dbReference type="EMBL" id="JAGMUV010000026">
    <property type="protein sequence ID" value="KAH7119234.1"/>
    <property type="molecule type" value="Genomic_DNA"/>
</dbReference>
<organism evidence="1 2">
    <name type="scientific">Dactylonectria macrodidyma</name>
    <dbReference type="NCBI Taxonomy" id="307937"/>
    <lineage>
        <taxon>Eukaryota</taxon>
        <taxon>Fungi</taxon>
        <taxon>Dikarya</taxon>
        <taxon>Ascomycota</taxon>
        <taxon>Pezizomycotina</taxon>
        <taxon>Sordariomycetes</taxon>
        <taxon>Hypocreomycetidae</taxon>
        <taxon>Hypocreales</taxon>
        <taxon>Nectriaceae</taxon>
        <taxon>Dactylonectria</taxon>
    </lineage>
</organism>